<dbReference type="AlphaFoldDB" id="A0A7K6ZB92"/>
<dbReference type="Proteomes" id="UP000536033">
    <property type="component" value="Unassembled WGS sequence"/>
</dbReference>
<gene>
    <name evidence="3" type="primary">Gzmm</name>
    <name evidence="3" type="ORF">ALCTOR_R15341</name>
</gene>
<evidence type="ECO:0000313" key="3">
    <source>
        <dbReference type="EMBL" id="NWX80709.1"/>
    </source>
</evidence>
<dbReference type="InterPro" id="IPR009003">
    <property type="entry name" value="Peptidase_S1_PA"/>
</dbReference>
<dbReference type="EMBL" id="VZSD01035536">
    <property type="protein sequence ID" value="NWX80709.1"/>
    <property type="molecule type" value="Genomic_DNA"/>
</dbReference>
<dbReference type="GO" id="GO:0006508">
    <property type="term" value="P:proteolysis"/>
    <property type="evidence" value="ECO:0007669"/>
    <property type="project" value="InterPro"/>
</dbReference>
<accession>A0A7K6ZB92</accession>
<keyword evidence="1" id="KW-1015">Disulfide bond</keyword>
<keyword evidence="4" id="KW-1185">Reference proteome</keyword>
<protein>
    <submittedName>
        <fullName evidence="3">GRAM protein</fullName>
    </submittedName>
</protein>
<comment type="caution">
    <text evidence="3">The sequence shown here is derived from an EMBL/GenBank/DDBJ whole genome shotgun (WGS) entry which is preliminary data.</text>
</comment>
<dbReference type="InterPro" id="IPR001254">
    <property type="entry name" value="Trypsin_dom"/>
</dbReference>
<name>A0A7K6ZB92_ALCTO</name>
<dbReference type="PANTHER" id="PTHR24271">
    <property type="entry name" value="KALLIKREIN-RELATED"/>
    <property type="match status" value="1"/>
</dbReference>
<feature type="non-terminal residue" evidence="3">
    <location>
        <position position="1"/>
    </location>
</feature>
<dbReference type="GO" id="GO:0004252">
    <property type="term" value="F:serine-type endopeptidase activity"/>
    <property type="evidence" value="ECO:0007669"/>
    <property type="project" value="InterPro"/>
</dbReference>
<dbReference type="SUPFAM" id="SSF50494">
    <property type="entry name" value="Trypsin-like serine proteases"/>
    <property type="match status" value="1"/>
</dbReference>
<dbReference type="Pfam" id="PF00089">
    <property type="entry name" value="Trypsin"/>
    <property type="match status" value="1"/>
</dbReference>
<feature type="domain" description="Peptidase S1" evidence="2">
    <location>
        <begin position="32"/>
        <end position="113"/>
    </location>
</feature>
<evidence type="ECO:0000313" key="4">
    <source>
        <dbReference type="Proteomes" id="UP000536033"/>
    </source>
</evidence>
<dbReference type="InterPro" id="IPR043504">
    <property type="entry name" value="Peptidase_S1_PA_chymotrypsin"/>
</dbReference>
<feature type="non-terminal residue" evidence="3">
    <location>
        <position position="125"/>
    </location>
</feature>
<sequence>PRLPTHCCRGGVAPCPAPLWALAGSDAARHPQLKGTVTRSRTRQTIGLLGREPAAGTVCSLAGWGMRGHGGLSPTLQEMEVEVLDTRMCNNSRFWNGDITPTMICFQGRHRGSAPAKVRSWGGGG</sequence>
<proteinExistence type="predicted"/>
<organism evidence="3 4">
    <name type="scientific">Alca torda</name>
    <name type="common">Razorbill</name>
    <dbReference type="NCBI Taxonomy" id="28689"/>
    <lineage>
        <taxon>Eukaryota</taxon>
        <taxon>Metazoa</taxon>
        <taxon>Chordata</taxon>
        <taxon>Craniata</taxon>
        <taxon>Vertebrata</taxon>
        <taxon>Euteleostomi</taxon>
        <taxon>Archelosauria</taxon>
        <taxon>Archosauria</taxon>
        <taxon>Dinosauria</taxon>
        <taxon>Saurischia</taxon>
        <taxon>Theropoda</taxon>
        <taxon>Coelurosauria</taxon>
        <taxon>Aves</taxon>
        <taxon>Neognathae</taxon>
        <taxon>Neoaves</taxon>
        <taxon>Charadriiformes</taxon>
        <taxon>Alcidae</taxon>
        <taxon>Alca</taxon>
    </lineage>
</organism>
<evidence type="ECO:0000256" key="1">
    <source>
        <dbReference type="ARBA" id="ARBA00023157"/>
    </source>
</evidence>
<evidence type="ECO:0000259" key="2">
    <source>
        <dbReference type="Pfam" id="PF00089"/>
    </source>
</evidence>
<reference evidence="3 4" key="1">
    <citation type="submission" date="2019-09" db="EMBL/GenBank/DDBJ databases">
        <title>Bird 10,000 Genomes (B10K) Project - Family phase.</title>
        <authorList>
            <person name="Zhang G."/>
        </authorList>
    </citation>
    <scope>NUCLEOTIDE SEQUENCE [LARGE SCALE GENOMIC DNA]</scope>
    <source>
        <strain evidence="3">OUT-0003</strain>
        <tissue evidence="3">Muscle</tissue>
    </source>
</reference>
<dbReference type="PANTHER" id="PTHR24271:SF51">
    <property type="entry name" value="GRANZYME M"/>
    <property type="match status" value="1"/>
</dbReference>
<dbReference type="Gene3D" id="2.40.10.10">
    <property type="entry name" value="Trypsin-like serine proteases"/>
    <property type="match status" value="2"/>
</dbReference>